<evidence type="ECO:0000313" key="3">
    <source>
        <dbReference type="Proteomes" id="UP000199392"/>
    </source>
</evidence>
<dbReference type="Proteomes" id="UP000199392">
    <property type="component" value="Unassembled WGS sequence"/>
</dbReference>
<dbReference type="PANTHER" id="PTHR42160:SF1">
    <property type="entry name" value="URACIL-DNA GLYCOSYLASE SUPERFAMILY PROTEIN"/>
    <property type="match status" value="1"/>
</dbReference>
<dbReference type="EMBL" id="FOZW01000007">
    <property type="protein sequence ID" value="SFS98783.1"/>
    <property type="molecule type" value="Genomic_DNA"/>
</dbReference>
<dbReference type="InterPro" id="IPR047124">
    <property type="entry name" value="HI_0220.2"/>
</dbReference>
<evidence type="ECO:0000313" key="2">
    <source>
        <dbReference type="EMBL" id="SFS98783.1"/>
    </source>
</evidence>
<dbReference type="InterPro" id="IPR036895">
    <property type="entry name" value="Uracil-DNA_glycosylase-like_sf"/>
</dbReference>
<dbReference type="CDD" id="cd10033">
    <property type="entry name" value="UDG_like"/>
    <property type="match status" value="1"/>
</dbReference>
<dbReference type="OrthoDB" id="9789139at2"/>
<keyword evidence="3" id="KW-1185">Reference proteome</keyword>
<dbReference type="Gene3D" id="3.40.470.10">
    <property type="entry name" value="Uracil-DNA glycosylase-like domain"/>
    <property type="match status" value="1"/>
</dbReference>
<feature type="domain" description="Uracil-DNA glycosylase-like" evidence="1">
    <location>
        <begin position="34"/>
        <end position="190"/>
    </location>
</feature>
<proteinExistence type="predicted"/>
<reference evidence="3" key="1">
    <citation type="submission" date="2016-10" db="EMBL/GenBank/DDBJ databases">
        <authorList>
            <person name="Varghese N."/>
            <person name="Submissions S."/>
        </authorList>
    </citation>
    <scope>NUCLEOTIDE SEQUENCE [LARGE SCALE GENOMIC DNA]</scope>
    <source>
        <strain evidence="3">DSM 26894</strain>
    </source>
</reference>
<dbReference type="InterPro" id="IPR005122">
    <property type="entry name" value="Uracil-DNA_glycosylase-like"/>
</dbReference>
<dbReference type="Pfam" id="PF03167">
    <property type="entry name" value="UDG"/>
    <property type="match status" value="1"/>
</dbReference>
<dbReference type="RefSeq" id="WP_092426165.1">
    <property type="nucleotide sequence ID" value="NZ_FNCL01000007.1"/>
</dbReference>
<dbReference type="SMART" id="SM00986">
    <property type="entry name" value="UDG"/>
    <property type="match status" value="1"/>
</dbReference>
<dbReference type="SMART" id="SM00987">
    <property type="entry name" value="UreE_C"/>
    <property type="match status" value="1"/>
</dbReference>
<organism evidence="2 3">
    <name type="scientific">Alloyangia pacifica</name>
    <dbReference type="NCBI Taxonomy" id="311180"/>
    <lineage>
        <taxon>Bacteria</taxon>
        <taxon>Pseudomonadati</taxon>
        <taxon>Pseudomonadota</taxon>
        <taxon>Alphaproteobacteria</taxon>
        <taxon>Rhodobacterales</taxon>
        <taxon>Roseobacteraceae</taxon>
        <taxon>Alloyangia</taxon>
    </lineage>
</organism>
<dbReference type="SUPFAM" id="SSF52141">
    <property type="entry name" value="Uracil-DNA glycosylase-like"/>
    <property type="match status" value="1"/>
</dbReference>
<dbReference type="STRING" id="311180.SAMN04488050_107315"/>
<dbReference type="PANTHER" id="PTHR42160">
    <property type="entry name" value="URACIL-DNA GLYCOSYLASE SUPERFAMILY PROTEIN"/>
    <property type="match status" value="1"/>
</dbReference>
<evidence type="ECO:0000259" key="1">
    <source>
        <dbReference type="SMART" id="SM00986"/>
    </source>
</evidence>
<name>A0A1I6UBG7_9RHOB</name>
<protein>
    <submittedName>
        <fullName evidence="2">Uracil-DNA glycosylase</fullName>
    </submittedName>
</protein>
<gene>
    <name evidence="2" type="ORF">SAMN04488050_107315</name>
</gene>
<accession>A0A1I6UBG7</accession>
<dbReference type="AlphaFoldDB" id="A0A1I6UBG7"/>
<sequence length="198" mass="22290">MSERLTTLKEEITACRLCAERFAATATRHSPRPVAWFRPGARLLIAGQAPGMRVHKSGRPFDDPSGDRLRDWLGLSEAEFWDQSRVAIVPMAFCFPGYDAKGSDLPPPPVCRATWHDPLFAALGPLPLRIYVGGHAHRYHLGTRAGVTETVAAWRDHLPHALPLPHPSWRNTGWLKRNPWFEAELLPVLRARVREVLT</sequence>